<sequence>MMMIIPALRASRLSIRRALPIFGLRHSPPCKTLQRLWVHSLERKDITSSHHHAGQMVDLPKDESLTKLPPTEINNTSLSILPLRMIIRSLFITSISSSTALQSAIIRTLLMLAYAENAILNPDRNPFLHLLLKKTFYAQFCAGETPAEVRLTMASLKDIGFSGVILTYAKEAVLSEGEANVTAGYGSSKETAHDITSEIEPWTKGTLETIKLAGPGDYVALKLTGSGRLAMENLSQDKGPSPYLKKSMHNICTLAQQRGVRLIFDAEQDAFQKGIDTWTMAFARTYNTAETATVYGTYQAYRKVTSATISRHLAEAQLGGFTLGVKLVRGAYLGSDPRECFHDTKAETDTCYNAIAATVLRRQWGEFTKGKGAFPNAHVILATHNAESIRQARVICDAGNAKSGIVFAQLQGMADEVSCELIRSNSSTKSVILPAYKYLVWGTTGECMKYLLRRAYENQDAVQRTQSGRDAMWVEVVRRGKRAAGFAS</sequence>
<keyword evidence="5" id="KW-0274">FAD</keyword>
<keyword evidence="3 5" id="KW-0560">Oxidoreductase</keyword>
<name>A0A9P7H3Q8_9HYPO</name>
<dbReference type="EC" id="1.5.5.2" evidence="2 5"/>
<comment type="function">
    <text evidence="5">Converts proline to delta-1-pyrroline-5-carboxylate.</text>
</comment>
<gene>
    <name evidence="7" type="ORF">KAF25_007970</name>
</gene>
<dbReference type="GO" id="GO:0004657">
    <property type="term" value="F:proline dehydrogenase activity"/>
    <property type="evidence" value="ECO:0007669"/>
    <property type="project" value="UniProtKB-EC"/>
</dbReference>
<evidence type="ECO:0000256" key="3">
    <source>
        <dbReference type="ARBA" id="ARBA00023002"/>
    </source>
</evidence>
<evidence type="ECO:0000256" key="4">
    <source>
        <dbReference type="ARBA" id="ARBA00023062"/>
    </source>
</evidence>
<dbReference type="InterPro" id="IPR002872">
    <property type="entry name" value="Proline_DH_dom"/>
</dbReference>
<comment type="caution">
    <text evidence="7">The sequence shown here is derived from an EMBL/GenBank/DDBJ whole genome shotgun (WGS) entry which is preliminary data.</text>
</comment>
<keyword evidence="8" id="KW-1185">Reference proteome</keyword>
<dbReference type="EMBL" id="JAGPUO010000016">
    <property type="protein sequence ID" value="KAG5657937.1"/>
    <property type="molecule type" value="Genomic_DNA"/>
</dbReference>
<dbReference type="Gene3D" id="3.20.20.220">
    <property type="match status" value="1"/>
</dbReference>
<dbReference type="GO" id="GO:0010133">
    <property type="term" value="P:L-proline catabolic process to L-glutamate"/>
    <property type="evidence" value="ECO:0007669"/>
    <property type="project" value="TreeGrafter"/>
</dbReference>
<evidence type="ECO:0000259" key="6">
    <source>
        <dbReference type="Pfam" id="PF01619"/>
    </source>
</evidence>
<accession>A0A9P7H3Q8</accession>
<proteinExistence type="inferred from homology"/>
<dbReference type="PANTHER" id="PTHR13914">
    <property type="entry name" value="PROLINE OXIDASE"/>
    <property type="match status" value="1"/>
</dbReference>
<comment type="catalytic activity">
    <reaction evidence="5">
        <text>L-proline + a quinone = (S)-1-pyrroline-5-carboxylate + a quinol + H(+)</text>
        <dbReference type="Rhea" id="RHEA:23784"/>
        <dbReference type="ChEBI" id="CHEBI:15378"/>
        <dbReference type="ChEBI" id="CHEBI:17388"/>
        <dbReference type="ChEBI" id="CHEBI:24646"/>
        <dbReference type="ChEBI" id="CHEBI:60039"/>
        <dbReference type="ChEBI" id="CHEBI:132124"/>
        <dbReference type="EC" id="1.5.5.2"/>
    </reaction>
</comment>
<evidence type="ECO:0000256" key="2">
    <source>
        <dbReference type="ARBA" id="ARBA00012695"/>
    </source>
</evidence>
<dbReference type="SUPFAM" id="SSF51730">
    <property type="entry name" value="FAD-linked oxidoreductase"/>
    <property type="match status" value="1"/>
</dbReference>
<evidence type="ECO:0000256" key="1">
    <source>
        <dbReference type="ARBA" id="ARBA00005869"/>
    </source>
</evidence>
<comment type="cofactor">
    <cofactor evidence="5">
        <name>FAD</name>
        <dbReference type="ChEBI" id="CHEBI:57692"/>
    </cofactor>
</comment>
<comment type="similarity">
    <text evidence="1 5">Belongs to the proline oxidase family.</text>
</comment>
<organism evidence="7 8">
    <name type="scientific">Fusarium avenaceum</name>
    <dbReference type="NCBI Taxonomy" id="40199"/>
    <lineage>
        <taxon>Eukaryota</taxon>
        <taxon>Fungi</taxon>
        <taxon>Dikarya</taxon>
        <taxon>Ascomycota</taxon>
        <taxon>Pezizomycotina</taxon>
        <taxon>Sordariomycetes</taxon>
        <taxon>Hypocreomycetidae</taxon>
        <taxon>Hypocreales</taxon>
        <taxon>Nectriaceae</taxon>
        <taxon>Fusarium</taxon>
        <taxon>Fusarium tricinctum species complex</taxon>
    </lineage>
</organism>
<dbReference type="AlphaFoldDB" id="A0A9P7H3Q8"/>
<dbReference type="PANTHER" id="PTHR13914:SF30">
    <property type="entry name" value="PROLINE DEHYDROGENASE"/>
    <property type="match status" value="1"/>
</dbReference>
<dbReference type="Pfam" id="PF01619">
    <property type="entry name" value="Pro_dh"/>
    <property type="match status" value="1"/>
</dbReference>
<evidence type="ECO:0000313" key="8">
    <source>
        <dbReference type="Proteomes" id="UP000782241"/>
    </source>
</evidence>
<dbReference type="Proteomes" id="UP000782241">
    <property type="component" value="Unassembled WGS sequence"/>
</dbReference>
<dbReference type="GO" id="GO:0071949">
    <property type="term" value="F:FAD binding"/>
    <property type="evidence" value="ECO:0007669"/>
    <property type="project" value="TreeGrafter"/>
</dbReference>
<feature type="domain" description="Proline dehydrogenase" evidence="6">
    <location>
        <begin position="152"/>
        <end position="465"/>
    </location>
</feature>
<dbReference type="GO" id="GO:0005739">
    <property type="term" value="C:mitochondrion"/>
    <property type="evidence" value="ECO:0007669"/>
    <property type="project" value="TreeGrafter"/>
</dbReference>
<dbReference type="InterPro" id="IPR015659">
    <property type="entry name" value="Proline_oxidase"/>
</dbReference>
<evidence type="ECO:0000256" key="5">
    <source>
        <dbReference type="RuleBase" id="RU364054"/>
    </source>
</evidence>
<dbReference type="InterPro" id="IPR029041">
    <property type="entry name" value="FAD-linked_oxidoreductase-like"/>
</dbReference>
<keyword evidence="4 5" id="KW-0642">Proline metabolism</keyword>
<protein>
    <recommendedName>
        <fullName evidence="2 5">Proline dehydrogenase</fullName>
        <ecNumber evidence="2 5">1.5.5.2</ecNumber>
    </recommendedName>
</protein>
<evidence type="ECO:0000313" key="7">
    <source>
        <dbReference type="EMBL" id="KAG5657937.1"/>
    </source>
</evidence>
<reference evidence="7" key="1">
    <citation type="submission" date="2021-04" db="EMBL/GenBank/DDBJ databases">
        <title>Draft genome of Fusarium avenaceum strain F156N33, isolated from an atmospheric sample in Virginia.</title>
        <authorList>
            <person name="Yang S."/>
            <person name="Vinatzer B.A."/>
            <person name="Coleman J."/>
        </authorList>
    </citation>
    <scope>NUCLEOTIDE SEQUENCE</scope>
    <source>
        <strain evidence="7">F156N33</strain>
    </source>
</reference>
<keyword evidence="5" id="KW-0285">Flavoprotein</keyword>